<dbReference type="CDD" id="cd00305">
    <property type="entry name" value="Cu-Zn_Superoxide_Dismutase"/>
    <property type="match status" value="1"/>
</dbReference>
<reference evidence="11" key="1">
    <citation type="submission" date="2017-01" db="EMBL/GenBank/DDBJ databases">
        <title>Comparative genomics of anhydrobiosis in the tardigrade Hypsibius dujardini.</title>
        <authorList>
            <person name="Yoshida Y."/>
            <person name="Koutsovoulos G."/>
            <person name="Laetsch D."/>
            <person name="Stevens L."/>
            <person name="Kumar S."/>
            <person name="Horikawa D."/>
            <person name="Ishino K."/>
            <person name="Komine S."/>
            <person name="Tomita M."/>
            <person name="Blaxter M."/>
            <person name="Arakawa K."/>
        </authorList>
    </citation>
    <scope>NUCLEOTIDE SEQUENCE [LARGE SCALE GENOMIC DNA]</scope>
    <source>
        <strain evidence="11">Z151</strain>
    </source>
</reference>
<dbReference type="EC" id="1.15.1.1" evidence="7"/>
<keyword evidence="8" id="KW-0732">Signal</keyword>
<keyword evidence="3 7" id="KW-0862">Zinc</keyword>
<evidence type="ECO:0000313" key="11">
    <source>
        <dbReference type="Proteomes" id="UP000192578"/>
    </source>
</evidence>
<feature type="chain" id="PRO_5012303257" description="Superoxide dismutase [Cu-Zn]" evidence="8">
    <location>
        <begin position="24"/>
        <end position="177"/>
    </location>
</feature>
<dbReference type="InterPro" id="IPR018152">
    <property type="entry name" value="SOD_Cu/Zn_BS"/>
</dbReference>
<dbReference type="EMBL" id="MTYJ01000004">
    <property type="protein sequence ID" value="OQV25012.1"/>
    <property type="molecule type" value="Genomic_DNA"/>
</dbReference>
<comment type="catalytic activity">
    <reaction evidence="7">
        <text>2 superoxide + 2 H(+) = H2O2 + O2</text>
        <dbReference type="Rhea" id="RHEA:20696"/>
        <dbReference type="ChEBI" id="CHEBI:15378"/>
        <dbReference type="ChEBI" id="CHEBI:15379"/>
        <dbReference type="ChEBI" id="CHEBI:16240"/>
        <dbReference type="ChEBI" id="CHEBI:18421"/>
        <dbReference type="EC" id="1.15.1.1"/>
    </reaction>
</comment>
<dbReference type="PROSITE" id="PS00087">
    <property type="entry name" value="SOD_CU_ZN_1"/>
    <property type="match status" value="1"/>
</dbReference>
<dbReference type="InterPro" id="IPR024134">
    <property type="entry name" value="SOD_Cu/Zn_/chaperone"/>
</dbReference>
<evidence type="ECO:0000256" key="8">
    <source>
        <dbReference type="SAM" id="SignalP"/>
    </source>
</evidence>
<dbReference type="PRINTS" id="PR00068">
    <property type="entry name" value="CUZNDISMTASE"/>
</dbReference>
<evidence type="ECO:0000313" key="10">
    <source>
        <dbReference type="EMBL" id="OQV25012.1"/>
    </source>
</evidence>
<dbReference type="SUPFAM" id="SSF49329">
    <property type="entry name" value="Cu,Zn superoxide dismutase-like"/>
    <property type="match status" value="1"/>
</dbReference>
<keyword evidence="11" id="KW-1185">Reference proteome</keyword>
<evidence type="ECO:0000256" key="7">
    <source>
        <dbReference type="RuleBase" id="RU000393"/>
    </source>
</evidence>
<dbReference type="InterPro" id="IPR001424">
    <property type="entry name" value="SOD_Cu_Zn_dom"/>
</dbReference>
<dbReference type="SMR" id="A0A1W0XCF3"/>
<dbReference type="Gene3D" id="2.60.40.200">
    <property type="entry name" value="Superoxide dismutase, copper/zinc binding domain"/>
    <property type="match status" value="1"/>
</dbReference>
<dbReference type="GO" id="GO:0004784">
    <property type="term" value="F:superoxide dismutase activity"/>
    <property type="evidence" value="ECO:0007669"/>
    <property type="project" value="UniProtKB-EC"/>
</dbReference>
<evidence type="ECO:0000256" key="4">
    <source>
        <dbReference type="ARBA" id="ARBA00022862"/>
    </source>
</evidence>
<organism evidence="10 11">
    <name type="scientific">Hypsibius exemplaris</name>
    <name type="common">Freshwater tardigrade</name>
    <dbReference type="NCBI Taxonomy" id="2072580"/>
    <lineage>
        <taxon>Eukaryota</taxon>
        <taxon>Metazoa</taxon>
        <taxon>Ecdysozoa</taxon>
        <taxon>Tardigrada</taxon>
        <taxon>Eutardigrada</taxon>
        <taxon>Parachela</taxon>
        <taxon>Hypsibioidea</taxon>
        <taxon>Hypsibiidae</taxon>
        <taxon>Hypsibius</taxon>
    </lineage>
</organism>
<dbReference type="PROSITE" id="PS00332">
    <property type="entry name" value="SOD_CU_ZN_2"/>
    <property type="match status" value="1"/>
</dbReference>
<comment type="similarity">
    <text evidence="1 7">Belongs to the Cu-Zn superoxide dismutase family.</text>
</comment>
<dbReference type="AlphaFoldDB" id="A0A1W0XCF3"/>
<gene>
    <name evidence="10" type="ORF">BV898_01220</name>
</gene>
<dbReference type="GO" id="GO:0005507">
    <property type="term" value="F:copper ion binding"/>
    <property type="evidence" value="ECO:0007669"/>
    <property type="project" value="InterPro"/>
</dbReference>
<keyword evidence="5 7" id="KW-0560">Oxidoreductase</keyword>
<name>A0A1W0XCF3_HYPEX</name>
<keyword evidence="4" id="KW-0049">Antioxidant</keyword>
<comment type="cofactor">
    <cofactor evidence="7">
        <name>Zn(2+)</name>
        <dbReference type="ChEBI" id="CHEBI:29105"/>
    </cofactor>
    <text evidence="7">Binds 1 zinc ion per subunit.</text>
</comment>
<keyword evidence="2 7" id="KW-0479">Metal-binding</keyword>
<dbReference type="InterPro" id="IPR036423">
    <property type="entry name" value="SOD-like_Cu/Zn_dom_sf"/>
</dbReference>
<dbReference type="FunFam" id="2.60.40.200:FF:000001">
    <property type="entry name" value="Superoxide dismutase [Cu-Zn]"/>
    <property type="match status" value="1"/>
</dbReference>
<evidence type="ECO:0000256" key="5">
    <source>
        <dbReference type="ARBA" id="ARBA00023002"/>
    </source>
</evidence>
<sequence length="177" mass="18064">MARLTMTGAFLVLLVLIVHYSTAQQTLKAVVLLAGNSTVKGTVHFEKTGDTPIHITGEITGLTPGLHGFHVHAQGDLTNGCTSTGTHFNPANNLHGAKDDPASHEGDLGNIEADASGKATIDITDNILSLSGANSVLGRALVVHEKVDDLGKGGNAESKKTGNAGARLACGVIGIAV</sequence>
<comment type="cofactor">
    <cofactor evidence="7">
        <name>Cu cation</name>
        <dbReference type="ChEBI" id="CHEBI:23378"/>
    </cofactor>
    <text evidence="7">Binds 1 copper ion per subunit.</text>
</comment>
<protein>
    <recommendedName>
        <fullName evidence="7">Superoxide dismutase [Cu-Zn]</fullName>
        <ecNumber evidence="7">1.15.1.1</ecNumber>
    </recommendedName>
</protein>
<keyword evidence="6 7" id="KW-0186">Copper</keyword>
<comment type="caution">
    <text evidence="10">The sequence shown here is derived from an EMBL/GenBank/DDBJ whole genome shotgun (WGS) entry which is preliminary data.</text>
</comment>
<dbReference type="PANTHER" id="PTHR10003">
    <property type="entry name" value="SUPEROXIDE DISMUTASE CU-ZN -RELATED"/>
    <property type="match status" value="1"/>
</dbReference>
<evidence type="ECO:0000259" key="9">
    <source>
        <dbReference type="Pfam" id="PF00080"/>
    </source>
</evidence>
<proteinExistence type="inferred from homology"/>
<evidence type="ECO:0000256" key="6">
    <source>
        <dbReference type="ARBA" id="ARBA00023008"/>
    </source>
</evidence>
<evidence type="ECO:0000256" key="1">
    <source>
        <dbReference type="ARBA" id="ARBA00010457"/>
    </source>
</evidence>
<dbReference type="Proteomes" id="UP000192578">
    <property type="component" value="Unassembled WGS sequence"/>
</dbReference>
<feature type="signal peptide" evidence="8">
    <location>
        <begin position="1"/>
        <end position="23"/>
    </location>
</feature>
<comment type="function">
    <text evidence="7">Destroys radicals which are normally produced within the cells and which are toxic to biological systems.</text>
</comment>
<dbReference type="Pfam" id="PF00080">
    <property type="entry name" value="Sod_Cu"/>
    <property type="match status" value="1"/>
</dbReference>
<dbReference type="OrthoDB" id="2015551at2759"/>
<evidence type="ECO:0000256" key="3">
    <source>
        <dbReference type="ARBA" id="ARBA00022833"/>
    </source>
</evidence>
<evidence type="ECO:0000256" key="2">
    <source>
        <dbReference type="ARBA" id="ARBA00022723"/>
    </source>
</evidence>
<accession>A0A1W0XCF3</accession>
<feature type="domain" description="Superoxide dismutase copper/zinc binding" evidence="9">
    <location>
        <begin position="39"/>
        <end position="173"/>
    </location>
</feature>